<dbReference type="PANTHER" id="PTHR34701:SF1">
    <property type="entry name" value="TRANSCRIPTIONAL REGULATOR MRAZ"/>
    <property type="match status" value="1"/>
</dbReference>
<reference evidence="9 10" key="1">
    <citation type="journal article" date="2016" name="Nat. Commun.">
        <title>Thousands of microbial genomes shed light on interconnected biogeochemical processes in an aquifer system.</title>
        <authorList>
            <person name="Anantharaman K."/>
            <person name="Brown C.T."/>
            <person name="Hug L.A."/>
            <person name="Sharon I."/>
            <person name="Castelle C.J."/>
            <person name="Probst A.J."/>
            <person name="Thomas B.C."/>
            <person name="Singh A."/>
            <person name="Wilkins M.J."/>
            <person name="Karaoz U."/>
            <person name="Brodie E.L."/>
            <person name="Williams K.H."/>
            <person name="Hubbard S.S."/>
            <person name="Banfield J.F."/>
        </authorList>
    </citation>
    <scope>NUCLEOTIDE SEQUENCE [LARGE SCALE GENOMIC DNA]</scope>
</reference>
<dbReference type="CDD" id="cd16321">
    <property type="entry name" value="MraZ_C"/>
    <property type="match status" value="1"/>
</dbReference>
<dbReference type="InterPro" id="IPR038619">
    <property type="entry name" value="MraZ_sf"/>
</dbReference>
<dbReference type="InterPro" id="IPR007159">
    <property type="entry name" value="SpoVT-AbrB_dom"/>
</dbReference>
<dbReference type="InterPro" id="IPR035642">
    <property type="entry name" value="MraZ_N"/>
</dbReference>
<protein>
    <recommendedName>
        <fullName evidence="1 7">Transcriptional regulator MraZ</fullName>
    </recommendedName>
</protein>
<dbReference type="GO" id="GO:0005737">
    <property type="term" value="C:cytoplasm"/>
    <property type="evidence" value="ECO:0007669"/>
    <property type="project" value="UniProtKB-UniRule"/>
</dbReference>
<evidence type="ECO:0000256" key="2">
    <source>
        <dbReference type="ARBA" id="ARBA00022490"/>
    </source>
</evidence>
<evidence type="ECO:0000256" key="4">
    <source>
        <dbReference type="ARBA" id="ARBA00023015"/>
    </source>
</evidence>
<dbReference type="GO" id="GO:0000976">
    <property type="term" value="F:transcription cis-regulatory region binding"/>
    <property type="evidence" value="ECO:0007669"/>
    <property type="project" value="TreeGrafter"/>
</dbReference>
<organism evidence="9 10">
    <name type="scientific">Candidatus Gottesmanbacteria bacterium RIFCSPHIGHO2_01_FULL_39_10</name>
    <dbReference type="NCBI Taxonomy" id="1798375"/>
    <lineage>
        <taxon>Bacteria</taxon>
        <taxon>Candidatus Gottesmaniibacteriota</taxon>
    </lineage>
</organism>
<comment type="caution">
    <text evidence="9">The sequence shown here is derived from an EMBL/GenBank/DDBJ whole genome shotgun (WGS) entry which is preliminary data.</text>
</comment>
<dbReference type="GO" id="GO:2000143">
    <property type="term" value="P:negative regulation of DNA-templated transcription initiation"/>
    <property type="evidence" value="ECO:0007669"/>
    <property type="project" value="TreeGrafter"/>
</dbReference>
<comment type="similarity">
    <text evidence="7">Belongs to the MraZ family.</text>
</comment>
<dbReference type="InterPro" id="IPR020603">
    <property type="entry name" value="MraZ_dom"/>
</dbReference>
<evidence type="ECO:0000256" key="5">
    <source>
        <dbReference type="ARBA" id="ARBA00023125"/>
    </source>
</evidence>
<dbReference type="InterPro" id="IPR003444">
    <property type="entry name" value="MraZ"/>
</dbReference>
<dbReference type="AlphaFoldDB" id="A0A1F5ZMH4"/>
<feature type="domain" description="SpoVT-AbrB" evidence="8">
    <location>
        <begin position="77"/>
        <end position="120"/>
    </location>
</feature>
<dbReference type="Gene3D" id="3.40.1550.20">
    <property type="entry name" value="Transcriptional regulator MraZ domain"/>
    <property type="match status" value="1"/>
</dbReference>
<dbReference type="EMBL" id="MFJE01000050">
    <property type="protein sequence ID" value="OGG13514.1"/>
    <property type="molecule type" value="Genomic_DNA"/>
</dbReference>
<sequence>MFFGEYQVSFSGVGRIILPKKIRALLKGTSFILTKGTDHCLTGYDKANWENRAAELLQSSVFEENNSARKRFVFSSLVQLEIDDQGRFIIPKNLLEYADLKDKATIIGVADHFEVWKPDKWKKYIKKINP</sequence>
<proteinExistence type="inferred from homology"/>
<gene>
    <name evidence="7" type="primary">mraZ</name>
    <name evidence="9" type="ORF">A2773_01375</name>
</gene>
<accession>A0A1F5ZMH4</accession>
<comment type="subunit">
    <text evidence="7">Forms oligomers.</text>
</comment>
<dbReference type="NCBIfam" id="TIGR00242">
    <property type="entry name" value="division/cell wall cluster transcriptional repressor MraZ"/>
    <property type="match status" value="1"/>
</dbReference>
<dbReference type="GO" id="GO:0009295">
    <property type="term" value="C:nucleoid"/>
    <property type="evidence" value="ECO:0007669"/>
    <property type="project" value="UniProtKB-SubCell"/>
</dbReference>
<dbReference type="CDD" id="cd16320">
    <property type="entry name" value="MraZ_N"/>
    <property type="match status" value="1"/>
</dbReference>
<keyword evidence="2 7" id="KW-0963">Cytoplasm</keyword>
<keyword evidence="4 7" id="KW-0805">Transcription regulation</keyword>
<dbReference type="HAMAP" id="MF_01008">
    <property type="entry name" value="MraZ"/>
    <property type="match status" value="1"/>
</dbReference>
<dbReference type="SUPFAM" id="SSF89447">
    <property type="entry name" value="AbrB/MazE/MraZ-like"/>
    <property type="match status" value="1"/>
</dbReference>
<comment type="subcellular location">
    <subcellularLocation>
        <location evidence="7">Cytoplasm</location>
        <location evidence="7">Nucleoid</location>
    </subcellularLocation>
</comment>
<evidence type="ECO:0000256" key="1">
    <source>
        <dbReference type="ARBA" id="ARBA00013860"/>
    </source>
</evidence>
<dbReference type="InterPro" id="IPR037914">
    <property type="entry name" value="SpoVT-AbrB_sf"/>
</dbReference>
<keyword evidence="6 7" id="KW-0804">Transcription</keyword>
<dbReference type="InterPro" id="IPR035644">
    <property type="entry name" value="MraZ_C"/>
</dbReference>
<dbReference type="PANTHER" id="PTHR34701">
    <property type="entry name" value="TRANSCRIPTIONAL REGULATOR MRAZ"/>
    <property type="match status" value="1"/>
</dbReference>
<dbReference type="STRING" id="1798375.A2773_01375"/>
<dbReference type="Proteomes" id="UP000177383">
    <property type="component" value="Unassembled WGS sequence"/>
</dbReference>
<evidence type="ECO:0000256" key="7">
    <source>
        <dbReference type="HAMAP-Rule" id="MF_01008"/>
    </source>
</evidence>
<evidence type="ECO:0000313" key="9">
    <source>
        <dbReference type="EMBL" id="OGG13514.1"/>
    </source>
</evidence>
<keyword evidence="3" id="KW-0677">Repeat</keyword>
<evidence type="ECO:0000259" key="8">
    <source>
        <dbReference type="PROSITE" id="PS51740"/>
    </source>
</evidence>
<dbReference type="Pfam" id="PF02381">
    <property type="entry name" value="MraZ"/>
    <property type="match status" value="2"/>
</dbReference>
<evidence type="ECO:0000313" key="10">
    <source>
        <dbReference type="Proteomes" id="UP000177383"/>
    </source>
</evidence>
<dbReference type="PROSITE" id="PS51740">
    <property type="entry name" value="SPOVT_ABRB"/>
    <property type="match status" value="1"/>
</dbReference>
<dbReference type="GO" id="GO:0003700">
    <property type="term" value="F:DNA-binding transcription factor activity"/>
    <property type="evidence" value="ECO:0007669"/>
    <property type="project" value="UniProtKB-UniRule"/>
</dbReference>
<evidence type="ECO:0000256" key="6">
    <source>
        <dbReference type="ARBA" id="ARBA00023163"/>
    </source>
</evidence>
<evidence type="ECO:0000256" key="3">
    <source>
        <dbReference type="ARBA" id="ARBA00022737"/>
    </source>
</evidence>
<name>A0A1F5ZMH4_9BACT</name>
<keyword evidence="5 7" id="KW-0238">DNA-binding</keyword>